<dbReference type="EMBL" id="FOVF01000009">
    <property type="protein sequence ID" value="SFN24112.1"/>
    <property type="molecule type" value="Genomic_DNA"/>
</dbReference>
<keyword evidence="1" id="KW-0808">Transferase</keyword>
<dbReference type="SUPFAM" id="SSF53335">
    <property type="entry name" value="S-adenosyl-L-methionine-dependent methyltransferases"/>
    <property type="match status" value="1"/>
</dbReference>
<protein>
    <submittedName>
        <fullName evidence="1">2-polyprenyl-6-hydroxyphenyl methylase / 3-demethylubiquinone-9 3-methyltransferase</fullName>
    </submittedName>
</protein>
<dbReference type="InterPro" id="IPR029063">
    <property type="entry name" value="SAM-dependent_MTases_sf"/>
</dbReference>
<dbReference type="Proteomes" id="UP000198575">
    <property type="component" value="Unassembled WGS sequence"/>
</dbReference>
<gene>
    <name evidence="1" type="ORF">SAMN05216289_10982</name>
</gene>
<keyword evidence="2" id="KW-1185">Reference proteome</keyword>
<keyword evidence="1" id="KW-0489">Methyltransferase</keyword>
<keyword evidence="1" id="KW-0830">Ubiquinone</keyword>
<dbReference type="RefSeq" id="WP_175497978.1">
    <property type="nucleotide sequence ID" value="NZ_FOVF01000009.1"/>
</dbReference>
<proteinExistence type="predicted"/>
<evidence type="ECO:0000313" key="1">
    <source>
        <dbReference type="EMBL" id="SFN24112.1"/>
    </source>
</evidence>
<organism evidence="1 2">
    <name type="scientific">Dokdonella immobilis</name>
    <dbReference type="NCBI Taxonomy" id="578942"/>
    <lineage>
        <taxon>Bacteria</taxon>
        <taxon>Pseudomonadati</taxon>
        <taxon>Pseudomonadota</taxon>
        <taxon>Gammaproteobacteria</taxon>
        <taxon>Lysobacterales</taxon>
        <taxon>Rhodanobacteraceae</taxon>
        <taxon>Dokdonella</taxon>
    </lineage>
</organism>
<dbReference type="STRING" id="578942.SAMN05216289_10982"/>
<dbReference type="Pfam" id="PF13489">
    <property type="entry name" value="Methyltransf_23"/>
    <property type="match status" value="1"/>
</dbReference>
<dbReference type="Gene3D" id="3.40.50.150">
    <property type="entry name" value="Vaccinia Virus protein VP39"/>
    <property type="match status" value="1"/>
</dbReference>
<dbReference type="CDD" id="cd02440">
    <property type="entry name" value="AdoMet_MTases"/>
    <property type="match status" value="1"/>
</dbReference>
<name>A0A1I4XEM2_9GAMM</name>
<dbReference type="GO" id="GO:0008168">
    <property type="term" value="F:methyltransferase activity"/>
    <property type="evidence" value="ECO:0007669"/>
    <property type="project" value="UniProtKB-KW"/>
</dbReference>
<sequence>MNTAVLEQKEFAAQFEPHGGTDREYLAHHYARFVSTLCEFRSSWDMSRGNRVVDIGAHWLHQAVLWSQAGFRITAVDMPITFEMSNVRSIAEAMEIELLACSNLEKADALDALPDASADVILFTEIIEHLTFNPVNLWKQVYRILSPRGRLLVTTPNYYAWNGRAWNFLRFVRGFGGGISVDEILNSNTYAHHWREFSKHEVIRYFCLLSPDFNTVKAKTVRNDYPAPLKLSKRISGKVFETISGLRPNLHLEIELLSKAHGITIEPGW</sequence>
<evidence type="ECO:0000313" key="2">
    <source>
        <dbReference type="Proteomes" id="UP000198575"/>
    </source>
</evidence>
<dbReference type="AlphaFoldDB" id="A0A1I4XEM2"/>
<dbReference type="GO" id="GO:0032259">
    <property type="term" value="P:methylation"/>
    <property type="evidence" value="ECO:0007669"/>
    <property type="project" value="UniProtKB-KW"/>
</dbReference>
<accession>A0A1I4XEM2</accession>
<reference evidence="1 2" key="1">
    <citation type="submission" date="2016-10" db="EMBL/GenBank/DDBJ databases">
        <authorList>
            <person name="de Groot N.N."/>
        </authorList>
    </citation>
    <scope>NUCLEOTIDE SEQUENCE [LARGE SCALE GENOMIC DNA]</scope>
    <source>
        <strain evidence="1 2">CGMCC 1.7659</strain>
    </source>
</reference>